<keyword evidence="3" id="KW-0843">Virulence</keyword>
<evidence type="ECO:0000313" key="6">
    <source>
        <dbReference type="Proteomes" id="UP000244925"/>
    </source>
</evidence>
<dbReference type="InterPro" id="IPR003284">
    <property type="entry name" value="Sal_SpvB"/>
</dbReference>
<dbReference type="AlphaFoldDB" id="A0A2V1INV1"/>
<feature type="compositionally biased region" description="Polar residues" evidence="4">
    <location>
        <begin position="48"/>
        <end position="68"/>
    </location>
</feature>
<keyword evidence="2" id="KW-0964">Secreted</keyword>
<feature type="region of interest" description="Disordered" evidence="4">
    <location>
        <begin position="34"/>
        <end position="105"/>
    </location>
</feature>
<organism evidence="5 6">
    <name type="scientific">Paramuribaculum intestinale</name>
    <dbReference type="NCBI Taxonomy" id="2094151"/>
    <lineage>
        <taxon>Bacteria</taxon>
        <taxon>Pseudomonadati</taxon>
        <taxon>Bacteroidota</taxon>
        <taxon>Bacteroidia</taxon>
        <taxon>Bacteroidales</taxon>
        <taxon>Muribaculaceae</taxon>
        <taxon>Paramuribaculum</taxon>
    </lineage>
</organism>
<sequence length="394" mass="42189">MKRIYSIAVATAILSAVGLSGAWFLSGHSAGANNSPGSSGINIEADSPASSPGTTVGESGNSSPQQQEKVSDTGVPAAQSAKAPTTKHDADKYSRIPDGESVKGSFRKGQADSLAVAGGAISFSGGTLLRDTELSVSVLGEDDMPELDFAMTNVTAQGEGYRFLPHGTHFSEKGATVRLGYDRTRIPSGYTEDDIRTFYYDTEQEHWVALDRIAVNKELAYVESRTTHFTDMINGVIQAPESPETEGFAPTMMNDIKAADPTAKLNIITPPTANNRGSANLQYAFEMPPARNGMAPSLAISYNSDGGNGWLGQGWDLSVPSITLDTRWGVPRYDLTDETETYSLSGSMLSTMDDNGAMSVAHRGDRIARKSDRQFYTRQGGDFSRIIRKGGKTQ</sequence>
<accession>A0A2V1INV1</accession>
<dbReference type="GO" id="GO:0005737">
    <property type="term" value="C:cytoplasm"/>
    <property type="evidence" value="ECO:0007669"/>
    <property type="project" value="InterPro"/>
</dbReference>
<feature type="compositionally biased region" description="Basic and acidic residues" evidence="4">
    <location>
        <begin position="86"/>
        <end position="101"/>
    </location>
</feature>
<dbReference type="Pfam" id="PF03534">
    <property type="entry name" value="SpvB"/>
    <property type="match status" value="1"/>
</dbReference>
<comment type="subcellular location">
    <subcellularLocation>
        <location evidence="1">Secreted</location>
    </subcellularLocation>
</comment>
<evidence type="ECO:0000313" key="5">
    <source>
        <dbReference type="EMBL" id="PWB05878.1"/>
    </source>
</evidence>
<evidence type="ECO:0000256" key="4">
    <source>
        <dbReference type="SAM" id="MobiDB-lite"/>
    </source>
</evidence>
<name>A0A2V1INV1_9BACT</name>
<dbReference type="GO" id="GO:0005576">
    <property type="term" value="C:extracellular region"/>
    <property type="evidence" value="ECO:0007669"/>
    <property type="project" value="UniProtKB-SubCell"/>
</dbReference>
<proteinExistence type="predicted"/>
<evidence type="ECO:0000256" key="2">
    <source>
        <dbReference type="ARBA" id="ARBA00022525"/>
    </source>
</evidence>
<gene>
    <name evidence="5" type="ORF">C5O25_12130</name>
</gene>
<keyword evidence="6" id="KW-1185">Reference proteome</keyword>
<dbReference type="EMBL" id="PUBV01000048">
    <property type="protein sequence ID" value="PWB05878.1"/>
    <property type="molecule type" value="Genomic_DNA"/>
</dbReference>
<dbReference type="Proteomes" id="UP000244925">
    <property type="component" value="Unassembled WGS sequence"/>
</dbReference>
<evidence type="ECO:0000256" key="1">
    <source>
        <dbReference type="ARBA" id="ARBA00004613"/>
    </source>
</evidence>
<dbReference type="GeneID" id="93425193"/>
<protein>
    <submittedName>
        <fullName evidence="5">Uncharacterized protein</fullName>
    </submittedName>
</protein>
<dbReference type="RefSeq" id="WP_107036980.1">
    <property type="nucleotide sequence ID" value="NZ_CP098825.1"/>
</dbReference>
<comment type="caution">
    <text evidence="5">The sequence shown here is derived from an EMBL/GenBank/DDBJ whole genome shotgun (WGS) entry which is preliminary data.</text>
</comment>
<evidence type="ECO:0000256" key="3">
    <source>
        <dbReference type="ARBA" id="ARBA00023026"/>
    </source>
</evidence>
<reference evidence="6" key="1">
    <citation type="submission" date="2018-02" db="EMBL/GenBank/DDBJ databases">
        <authorList>
            <person name="Clavel T."/>
            <person name="Strowig T."/>
        </authorList>
    </citation>
    <scope>NUCLEOTIDE SEQUENCE [LARGE SCALE GENOMIC DNA]</scope>
    <source>
        <strain evidence="6">DSM 100764</strain>
    </source>
</reference>